<accession>A0A6N7LRR7</accession>
<dbReference type="Proteomes" id="UP000469421">
    <property type="component" value="Unassembled WGS sequence"/>
</dbReference>
<proteinExistence type="predicted"/>
<sequence>MFPLPDSGNLVELICQQIERGGGRLAIRIPDMDGNTLLGEDSISWRQLGAEMAACQHGLQRLGLAVDDQVVVVLKPGLRLYTLTLALLASGMVPIFVDPGMGLKKVRQAMASVEPKLLITYRHVRRFARWLPELRKVPSLVVDGPAEHKNSLAGLYLPVEQALPVCVARDKKDIGLITFTSGSTGAPKGSNRTHYSLIAQHFTLQAHLPASANEIEMPCLPVLVIHNLCNGVSSILPRVSLNAQAAGDGMQLLKQMQSEGITRLACAPAFLDVIAEAALARGVSVPTLHTVAVGGATVPAALCDKVSRAFPQAQVHIVYGSTEAEPISSITVQEWYKAAAVSGYRVGPAAHGCEICIANLSGEIATEEALMALRQPAGKVGEVLVSGEHVLDSYYNNDAANAALKIPRAQGGVWHRTGDCGYLDDRGQLVLTGRLGDRLHWDGVWLDVYPVERRLDQLPGVRRSALIQVGLHHYVFLEADNTDRKTLHQQVSAALVDMACPPMTLIWLDTMPVDGRHNSKIDRPLLRERAARYRFRLRRRFLPVAGAHEKRLLP</sequence>
<dbReference type="Gene3D" id="3.40.50.12780">
    <property type="entry name" value="N-terminal domain of ligase-like"/>
    <property type="match status" value="1"/>
</dbReference>
<dbReference type="EMBL" id="WIRE01000001">
    <property type="protein sequence ID" value="MQX51665.1"/>
    <property type="molecule type" value="Genomic_DNA"/>
</dbReference>
<dbReference type="RefSeq" id="WP_153498464.1">
    <property type="nucleotide sequence ID" value="NZ_WIRE01000001.1"/>
</dbReference>
<dbReference type="PANTHER" id="PTHR43767">
    <property type="entry name" value="LONG-CHAIN-FATTY-ACID--COA LIGASE"/>
    <property type="match status" value="1"/>
</dbReference>
<name>A0A6N7LRR7_9GAMM</name>
<protein>
    <submittedName>
        <fullName evidence="2">AMP-binding protein</fullName>
    </submittedName>
</protein>
<reference evidence="2 3" key="1">
    <citation type="submission" date="2019-10" db="EMBL/GenBank/DDBJ databases">
        <title>Alcanivorax sp.PA15-N-34 draft genome sequence.</title>
        <authorList>
            <person name="Liao X."/>
            <person name="Shao Z."/>
        </authorList>
    </citation>
    <scope>NUCLEOTIDE SEQUENCE [LARGE SCALE GENOMIC DNA]</scope>
    <source>
        <strain evidence="2 3">PA15-N-34</strain>
    </source>
</reference>
<dbReference type="AlphaFoldDB" id="A0A6N7LRR7"/>
<evidence type="ECO:0000313" key="2">
    <source>
        <dbReference type="EMBL" id="MQX51665.1"/>
    </source>
</evidence>
<comment type="caution">
    <text evidence="2">The sequence shown here is derived from an EMBL/GenBank/DDBJ whole genome shotgun (WGS) entry which is preliminary data.</text>
</comment>
<organism evidence="2 3">
    <name type="scientific">Alcanivorax sediminis</name>
    <dbReference type="NCBI Taxonomy" id="2663008"/>
    <lineage>
        <taxon>Bacteria</taxon>
        <taxon>Pseudomonadati</taxon>
        <taxon>Pseudomonadota</taxon>
        <taxon>Gammaproteobacteria</taxon>
        <taxon>Oceanospirillales</taxon>
        <taxon>Alcanivoracaceae</taxon>
        <taxon>Alcanivorax</taxon>
    </lineage>
</organism>
<dbReference type="Pfam" id="PF00501">
    <property type="entry name" value="AMP-binding"/>
    <property type="match status" value="1"/>
</dbReference>
<dbReference type="PANTHER" id="PTHR43767:SF1">
    <property type="entry name" value="NONRIBOSOMAL PEPTIDE SYNTHASE PES1 (EUROFUNG)-RELATED"/>
    <property type="match status" value="1"/>
</dbReference>
<keyword evidence="3" id="KW-1185">Reference proteome</keyword>
<evidence type="ECO:0000313" key="3">
    <source>
        <dbReference type="Proteomes" id="UP000469421"/>
    </source>
</evidence>
<feature type="domain" description="AMP-dependent synthetase/ligase" evidence="1">
    <location>
        <begin position="40"/>
        <end position="395"/>
    </location>
</feature>
<dbReference type="InterPro" id="IPR050237">
    <property type="entry name" value="ATP-dep_AMP-bd_enzyme"/>
</dbReference>
<dbReference type="InterPro" id="IPR000873">
    <property type="entry name" value="AMP-dep_synth/lig_dom"/>
</dbReference>
<dbReference type="SUPFAM" id="SSF56801">
    <property type="entry name" value="Acetyl-CoA synthetase-like"/>
    <property type="match status" value="1"/>
</dbReference>
<dbReference type="InterPro" id="IPR042099">
    <property type="entry name" value="ANL_N_sf"/>
</dbReference>
<gene>
    <name evidence="2" type="ORF">GFN93_00295</name>
</gene>
<evidence type="ECO:0000259" key="1">
    <source>
        <dbReference type="Pfam" id="PF00501"/>
    </source>
</evidence>
<dbReference type="InterPro" id="IPR020845">
    <property type="entry name" value="AMP-binding_CS"/>
</dbReference>
<dbReference type="PROSITE" id="PS00455">
    <property type="entry name" value="AMP_BINDING"/>
    <property type="match status" value="1"/>
</dbReference>